<dbReference type="STRING" id="39495.SAMN02745111_01018"/>
<dbReference type="Pfam" id="PF02368">
    <property type="entry name" value="Big_2"/>
    <property type="match status" value="1"/>
</dbReference>
<evidence type="ECO:0000313" key="4">
    <source>
        <dbReference type="Proteomes" id="UP000190814"/>
    </source>
</evidence>
<keyword evidence="1" id="KW-0732">Signal</keyword>
<protein>
    <submittedName>
        <fullName evidence="3">Ig-like domain (Group 2)</fullName>
    </submittedName>
</protein>
<feature type="signal peptide" evidence="1">
    <location>
        <begin position="1"/>
        <end position="22"/>
    </location>
</feature>
<dbReference type="SUPFAM" id="SSF49373">
    <property type="entry name" value="Invasin/intimin cell-adhesion fragments"/>
    <property type="match status" value="1"/>
</dbReference>
<evidence type="ECO:0000313" key="3">
    <source>
        <dbReference type="EMBL" id="SKA64705.1"/>
    </source>
</evidence>
<evidence type="ECO:0000259" key="2">
    <source>
        <dbReference type="Pfam" id="PF02368"/>
    </source>
</evidence>
<dbReference type="Gene3D" id="2.60.40.1080">
    <property type="match status" value="1"/>
</dbReference>
<proteinExistence type="predicted"/>
<dbReference type="InterPro" id="IPR008964">
    <property type="entry name" value="Invasin/intimin_cell_adhesion"/>
</dbReference>
<dbReference type="EMBL" id="FUXZ01000005">
    <property type="protein sequence ID" value="SKA64705.1"/>
    <property type="molecule type" value="Genomic_DNA"/>
</dbReference>
<dbReference type="Gene3D" id="2.60.120.380">
    <property type="match status" value="3"/>
</dbReference>
<feature type="chain" id="PRO_5013295619" evidence="1">
    <location>
        <begin position="23"/>
        <end position="609"/>
    </location>
</feature>
<feature type="domain" description="BIG2" evidence="2">
    <location>
        <begin position="556"/>
        <end position="598"/>
    </location>
</feature>
<keyword evidence="4" id="KW-1185">Reference proteome</keyword>
<gene>
    <name evidence="3" type="ORF">SAMN02745111_01018</name>
</gene>
<dbReference type="InterPro" id="IPR003343">
    <property type="entry name" value="Big_2"/>
</dbReference>
<reference evidence="3 4" key="1">
    <citation type="submission" date="2017-02" db="EMBL/GenBank/DDBJ databases">
        <authorList>
            <person name="Peterson S.W."/>
        </authorList>
    </citation>
    <scope>NUCLEOTIDE SEQUENCE [LARGE SCALE GENOMIC DNA]</scope>
    <source>
        <strain evidence="3 4">ATCC 35992</strain>
    </source>
</reference>
<organism evidence="3 4">
    <name type="scientific">Eubacterium uniforme</name>
    <dbReference type="NCBI Taxonomy" id="39495"/>
    <lineage>
        <taxon>Bacteria</taxon>
        <taxon>Bacillati</taxon>
        <taxon>Bacillota</taxon>
        <taxon>Clostridia</taxon>
        <taxon>Eubacteriales</taxon>
        <taxon>Eubacteriaceae</taxon>
        <taxon>Eubacterium</taxon>
    </lineage>
</organism>
<dbReference type="Proteomes" id="UP000190814">
    <property type="component" value="Unassembled WGS sequence"/>
</dbReference>
<evidence type="ECO:0000256" key="1">
    <source>
        <dbReference type="SAM" id="SignalP"/>
    </source>
</evidence>
<accession>A0A1T4VIG3</accession>
<name>A0A1T4VIG3_9FIRM</name>
<dbReference type="SUPFAM" id="SSF89260">
    <property type="entry name" value="Collagen-binding domain"/>
    <property type="match status" value="1"/>
</dbReference>
<dbReference type="AlphaFoldDB" id="A0A1T4VIG3"/>
<sequence>MKKMFLTMIILLCIFSCGRVYAYDVYEHENNDSYEKAQPVYSGYEVIGKINERDDSDYYKFKAEDNGKLTVTLKHTYGDTDWRIYVYMYVNGKYEEVQYKKVCSTDSEVYTLPFVGVVKGYTYYINVESGYFAEKYNLLFDFQKNEYIEREFNDYYDEATDVNVGTYEGIINWSANLSSDCDYYRFIAPNNGKLKIKFLHNYADCDWTITYFMYYDGKYEEIQEKRIESVDSEIIELPYIGVVKNSKYYIKIQNHYSSGYSYKLVVDFEPSEYIEKEFNDSFVTANPIENNQKYYGIIGKEAYSYLNDVDYYIYNAVVDGAIKMEFEHDYSSGEIVLDVFVYDDYTYKPIDSYEVELDSRTKVERYYYDIKKGKNYYFKIKGDYYCGSEKYSIKIFNKNVGKYADQVITAMDKEKSLEEIKFGKLKFNTDGVKNNEIGLKWKKVSGAKWYVIYGNECGKGKKFKYIKSVNKLKCKIKKINGTKLKKAKNYKFTCLAIDEFGSVLSAAKTIHVSTSGGKLGNIKEVNLTNINNKKLNMKTGGTYTVKYKLNKPKKKIIADHRGVRFESSNSKIAKVDAKKGKITAVKKGSCKIFVYTQNGCYRVISLKIE</sequence>